<evidence type="ECO:0000259" key="1">
    <source>
        <dbReference type="Pfam" id="PF13649"/>
    </source>
</evidence>
<dbReference type="RefSeq" id="WP_157706078.1">
    <property type="nucleotide sequence ID" value="NZ_CP034348.1"/>
</dbReference>
<dbReference type="Gene3D" id="3.40.50.150">
    <property type="entry name" value="Vaccinia Virus protein VP39"/>
    <property type="match status" value="1"/>
</dbReference>
<keyword evidence="2" id="KW-0489">Methyltransferase</keyword>
<dbReference type="SUPFAM" id="SSF53335">
    <property type="entry name" value="S-adenosyl-L-methionine-dependent methyltransferases"/>
    <property type="match status" value="1"/>
</dbReference>
<dbReference type="InterPro" id="IPR029063">
    <property type="entry name" value="SAM-dependent_MTases_sf"/>
</dbReference>
<keyword evidence="3" id="KW-1185">Reference proteome</keyword>
<accession>A0A6I6IMB9</accession>
<dbReference type="GO" id="GO:0008168">
    <property type="term" value="F:methyltransferase activity"/>
    <property type="evidence" value="ECO:0007669"/>
    <property type="project" value="UniProtKB-KW"/>
</dbReference>
<dbReference type="OrthoDB" id="9807911at2"/>
<reference evidence="3" key="1">
    <citation type="submission" date="2018-12" db="EMBL/GenBank/DDBJ databases">
        <title>Complete genome sequence of Roseovarius sp. MME-070.</title>
        <authorList>
            <person name="Nam Y.-D."/>
            <person name="Kang J."/>
            <person name="Chung W.-H."/>
            <person name="Park Y.S."/>
        </authorList>
    </citation>
    <scope>NUCLEOTIDE SEQUENCE [LARGE SCALE GENOMIC DNA]</scope>
    <source>
        <strain evidence="3">MME-070</strain>
    </source>
</reference>
<feature type="domain" description="Methyltransferase" evidence="1">
    <location>
        <begin position="59"/>
        <end position="149"/>
    </location>
</feature>
<dbReference type="PANTHER" id="PTHR43591:SF110">
    <property type="entry name" value="RHODANESE DOMAIN-CONTAINING PROTEIN"/>
    <property type="match status" value="1"/>
</dbReference>
<gene>
    <name evidence="2" type="ORF">EI983_03755</name>
</gene>
<organism evidence="2 3">
    <name type="scientific">Roseovarius faecimaris</name>
    <dbReference type="NCBI Taxonomy" id="2494550"/>
    <lineage>
        <taxon>Bacteria</taxon>
        <taxon>Pseudomonadati</taxon>
        <taxon>Pseudomonadota</taxon>
        <taxon>Alphaproteobacteria</taxon>
        <taxon>Rhodobacterales</taxon>
        <taxon>Roseobacteraceae</taxon>
        <taxon>Roseovarius</taxon>
    </lineage>
</organism>
<sequence length="206" mass="22059">METEDLNDVYGAKTPEESRAVYDKWSASYDADTIANGYRLPFLAAGMLASFLGRSHGPILDAGCGTGLVGESLMLMGYHHITGCDLSPEMVARAEKTGAYAGFELADMGAGLPFVDDHFAGFVCVGSFGPGHAPPSTLTHLARVLRPGGVGVFNLLEATYEEQGFPPVMEALEGTSWEVVHTSPPFLPFLLSEPDLWSRAYVVRAL</sequence>
<protein>
    <submittedName>
        <fullName evidence="2">Class I SAM-dependent methyltransferase</fullName>
    </submittedName>
</protein>
<dbReference type="KEGG" id="rom:EI983_03755"/>
<dbReference type="GO" id="GO:0032259">
    <property type="term" value="P:methylation"/>
    <property type="evidence" value="ECO:0007669"/>
    <property type="project" value="UniProtKB-KW"/>
</dbReference>
<name>A0A6I6IMB9_9RHOB</name>
<dbReference type="CDD" id="cd02440">
    <property type="entry name" value="AdoMet_MTases"/>
    <property type="match status" value="1"/>
</dbReference>
<dbReference type="EMBL" id="CP034348">
    <property type="protein sequence ID" value="QGX97442.1"/>
    <property type="molecule type" value="Genomic_DNA"/>
</dbReference>
<dbReference type="Proteomes" id="UP000428330">
    <property type="component" value="Chromosome"/>
</dbReference>
<dbReference type="PANTHER" id="PTHR43591">
    <property type="entry name" value="METHYLTRANSFERASE"/>
    <property type="match status" value="1"/>
</dbReference>
<dbReference type="AlphaFoldDB" id="A0A6I6IMB9"/>
<dbReference type="Pfam" id="PF13649">
    <property type="entry name" value="Methyltransf_25"/>
    <property type="match status" value="1"/>
</dbReference>
<evidence type="ECO:0000313" key="2">
    <source>
        <dbReference type="EMBL" id="QGX97442.1"/>
    </source>
</evidence>
<keyword evidence="2" id="KW-0808">Transferase</keyword>
<proteinExistence type="predicted"/>
<dbReference type="InterPro" id="IPR041698">
    <property type="entry name" value="Methyltransf_25"/>
</dbReference>
<evidence type="ECO:0000313" key="3">
    <source>
        <dbReference type="Proteomes" id="UP000428330"/>
    </source>
</evidence>